<evidence type="ECO:0000256" key="7">
    <source>
        <dbReference type="ARBA" id="ARBA00022842"/>
    </source>
</evidence>
<dbReference type="PANTHER" id="PTHR13966">
    <property type="entry name" value="ENDONUCLEASE RELATED"/>
    <property type="match status" value="1"/>
</dbReference>
<dbReference type="InterPro" id="IPR008613">
    <property type="entry name" value="Excalibur_Ca-bd_domain"/>
</dbReference>
<dbReference type="PANTHER" id="PTHR13966:SF5">
    <property type="entry name" value="ENDONUCLEASE G, MITOCHONDRIAL"/>
    <property type="match status" value="1"/>
</dbReference>
<dbReference type="InterPro" id="IPR040255">
    <property type="entry name" value="Non-specific_endonuclease"/>
</dbReference>
<dbReference type="SMART" id="SM00892">
    <property type="entry name" value="Endonuclease_NS"/>
    <property type="match status" value="1"/>
</dbReference>
<keyword evidence="14" id="KW-1185">Reference proteome</keyword>
<feature type="binding site" evidence="9">
    <location>
        <position position="111"/>
    </location>
    <ligand>
        <name>Mg(2+)</name>
        <dbReference type="ChEBI" id="CHEBI:18420"/>
        <note>catalytic</note>
    </ligand>
</feature>
<gene>
    <name evidence="13" type="ORF">HUK38_07375</name>
</gene>
<evidence type="ECO:0000256" key="8">
    <source>
        <dbReference type="PIRSR" id="PIRSR640255-1"/>
    </source>
</evidence>
<name>A0A839HBG4_9GAMM</name>
<keyword evidence="6 10" id="KW-0378">Hydrolase</keyword>
<dbReference type="Gene3D" id="3.40.570.10">
    <property type="entry name" value="Extracellular Endonuclease, subunit A"/>
    <property type="match status" value="1"/>
</dbReference>
<dbReference type="SUPFAM" id="SSF54060">
    <property type="entry name" value="His-Me finger endonucleases"/>
    <property type="match status" value="1"/>
</dbReference>
<evidence type="ECO:0000259" key="11">
    <source>
        <dbReference type="SMART" id="SM00477"/>
    </source>
</evidence>
<dbReference type="Pfam" id="PF05901">
    <property type="entry name" value="Excalibur"/>
    <property type="match status" value="1"/>
</dbReference>
<sequence length="278" mass="30481">MLDSIQSSAGQVRDICFDSFAVLHSGETKTPVYVVERLNRARLQDAQDEQRTDKFYEEARLPSLDRALLSDYKGSGFDRGHMAPAADMPNPNAMAQSFSLANMIPQAPDLNRGIWAKSVEAATRKYVMRASGDVFVFTGAVVNQPVSIIGASQVWVPSHVYKLVYDADKNQAWAFWVENTDDARMSKPISYAELVKRVGIEFLPGVTPLARSVEAVVESVPIPSQGASPVQFSAGCGDKTTCKQMSDCAEARHYLTECGLSRLDRDGDGVPCESLCLY</sequence>
<keyword evidence="7" id="KW-0460">Magnesium</keyword>
<evidence type="ECO:0000313" key="13">
    <source>
        <dbReference type="EMBL" id="MBB1126051.1"/>
    </source>
</evidence>
<dbReference type="AlphaFoldDB" id="A0A839HBG4"/>
<evidence type="ECO:0000256" key="2">
    <source>
        <dbReference type="ARBA" id="ARBA00010052"/>
    </source>
</evidence>
<evidence type="ECO:0000313" key="14">
    <source>
        <dbReference type="Proteomes" id="UP000548632"/>
    </source>
</evidence>
<proteinExistence type="inferred from homology"/>
<evidence type="ECO:0000256" key="6">
    <source>
        <dbReference type="ARBA" id="ARBA00022801"/>
    </source>
</evidence>
<organism evidence="13 14">
    <name type="scientific">Thiospirillum jenense</name>
    <dbReference type="NCBI Taxonomy" id="1653858"/>
    <lineage>
        <taxon>Bacteria</taxon>
        <taxon>Pseudomonadati</taxon>
        <taxon>Pseudomonadota</taxon>
        <taxon>Gammaproteobacteria</taxon>
        <taxon>Chromatiales</taxon>
        <taxon>Chromatiaceae</taxon>
        <taxon>Thiospirillum</taxon>
    </lineage>
</organism>
<dbReference type="InterPro" id="IPR001604">
    <property type="entry name" value="Endo_G_ENPP1-like_dom"/>
</dbReference>
<dbReference type="EC" id="3.1.30.-" evidence="10"/>
<dbReference type="GO" id="GO:0016787">
    <property type="term" value="F:hydrolase activity"/>
    <property type="evidence" value="ECO:0007669"/>
    <property type="project" value="UniProtKB-KW"/>
</dbReference>
<comment type="cofactor">
    <cofactor evidence="1 10">
        <name>Mg(2+)</name>
        <dbReference type="ChEBI" id="CHEBI:18420"/>
    </cofactor>
</comment>
<comment type="similarity">
    <text evidence="2 10">Belongs to the DNA/RNA non-specific endonuclease family.</text>
</comment>
<comment type="caution">
    <text evidence="13">The sequence shown here is derived from an EMBL/GenBank/DDBJ whole genome shotgun (WGS) entry which is preliminary data.</text>
</comment>
<feature type="active site" description="Proton acceptor" evidence="8">
    <location>
        <position position="81"/>
    </location>
</feature>
<dbReference type="GO" id="GO:0004519">
    <property type="term" value="F:endonuclease activity"/>
    <property type="evidence" value="ECO:0007669"/>
    <property type="project" value="UniProtKB-UniRule"/>
</dbReference>
<keyword evidence="5 10" id="KW-0255">Endonuclease</keyword>
<dbReference type="PROSITE" id="PS01070">
    <property type="entry name" value="NUCLEASE_NON_SPEC"/>
    <property type="match status" value="1"/>
</dbReference>
<evidence type="ECO:0000256" key="3">
    <source>
        <dbReference type="ARBA" id="ARBA00022722"/>
    </source>
</evidence>
<accession>A0A839HBG4</accession>
<dbReference type="InterPro" id="IPR020821">
    <property type="entry name" value="ENPP1-3/EXOG-like_nuc-like"/>
</dbReference>
<evidence type="ECO:0000256" key="9">
    <source>
        <dbReference type="PIRSR" id="PIRSR640255-2"/>
    </source>
</evidence>
<keyword evidence="3 10" id="KW-0540">Nuclease</keyword>
<protein>
    <recommendedName>
        <fullName evidence="10">Endonuclease</fullName>
        <ecNumber evidence="10">3.1.30.-</ecNumber>
    </recommendedName>
</protein>
<dbReference type="SMART" id="SM00477">
    <property type="entry name" value="NUC"/>
    <property type="match status" value="1"/>
</dbReference>
<dbReference type="EMBL" id="JABVCQ010000013">
    <property type="protein sequence ID" value="MBB1126051.1"/>
    <property type="molecule type" value="Genomic_DNA"/>
</dbReference>
<dbReference type="Proteomes" id="UP000548632">
    <property type="component" value="Unassembled WGS sequence"/>
</dbReference>
<dbReference type="GO" id="GO:0003676">
    <property type="term" value="F:nucleic acid binding"/>
    <property type="evidence" value="ECO:0007669"/>
    <property type="project" value="InterPro"/>
</dbReference>
<dbReference type="InterPro" id="IPR018524">
    <property type="entry name" value="DNA/RNA_endonuclease_AS"/>
</dbReference>
<dbReference type="Pfam" id="PF01223">
    <property type="entry name" value="Endonuclease_NS"/>
    <property type="match status" value="1"/>
</dbReference>
<dbReference type="GO" id="GO:0046872">
    <property type="term" value="F:metal ion binding"/>
    <property type="evidence" value="ECO:0007669"/>
    <property type="project" value="UniProtKB-KW"/>
</dbReference>
<reference evidence="13 14" key="1">
    <citation type="journal article" date="2020" name="Arch. Microbiol.">
        <title>The genome sequence of the giant phototrophic gammaproteobacterium Thiospirillum jenense gives insight into its physiological properties and phylogenetic relationships.</title>
        <authorList>
            <person name="Imhoff J.F."/>
            <person name="Meyer T.E."/>
            <person name="Kyndt J.A."/>
        </authorList>
    </citation>
    <scope>NUCLEOTIDE SEQUENCE [LARGE SCALE GENOMIC DNA]</scope>
    <source>
        <strain evidence="13 14">DSM 216</strain>
    </source>
</reference>
<dbReference type="InterPro" id="IPR044929">
    <property type="entry name" value="DNA/RNA_non-sp_Endonuclease_sf"/>
</dbReference>
<dbReference type="RefSeq" id="WP_182583682.1">
    <property type="nucleotide sequence ID" value="NZ_JABVCQ010000013.1"/>
</dbReference>
<feature type="domain" description="DNA/RNA non-specific endonuclease/pyrophosphatase/phosphodiesterase" evidence="12">
    <location>
        <begin position="16"/>
        <end position="209"/>
    </location>
</feature>
<evidence type="ECO:0000256" key="5">
    <source>
        <dbReference type="ARBA" id="ARBA00022759"/>
    </source>
</evidence>
<evidence type="ECO:0000256" key="1">
    <source>
        <dbReference type="ARBA" id="ARBA00001946"/>
    </source>
</evidence>
<dbReference type="InterPro" id="IPR044925">
    <property type="entry name" value="His-Me_finger_sf"/>
</dbReference>
<evidence type="ECO:0000259" key="12">
    <source>
        <dbReference type="SMART" id="SM00892"/>
    </source>
</evidence>
<evidence type="ECO:0000256" key="4">
    <source>
        <dbReference type="ARBA" id="ARBA00022723"/>
    </source>
</evidence>
<keyword evidence="4 9" id="KW-0479">Metal-binding</keyword>
<evidence type="ECO:0000256" key="10">
    <source>
        <dbReference type="RuleBase" id="RU366055"/>
    </source>
</evidence>
<feature type="domain" description="ENPP1-3/EXOG-like endonuclease/phosphodiesterase" evidence="11">
    <location>
        <begin position="17"/>
        <end position="209"/>
    </location>
</feature>